<dbReference type="EMBL" id="JAGUCO010000012">
    <property type="protein sequence ID" value="MBS2099539.1"/>
    <property type="molecule type" value="Genomic_DNA"/>
</dbReference>
<evidence type="ECO:0000313" key="1">
    <source>
        <dbReference type="EMBL" id="MBS2099539.1"/>
    </source>
</evidence>
<proteinExistence type="predicted"/>
<dbReference type="Proteomes" id="UP000708576">
    <property type="component" value="Unassembled WGS sequence"/>
</dbReference>
<evidence type="ECO:0000313" key="2">
    <source>
        <dbReference type="Proteomes" id="UP000708576"/>
    </source>
</evidence>
<keyword evidence="2" id="KW-1185">Reference proteome</keyword>
<accession>A0ABS5JXB8</accession>
<reference evidence="1 2" key="1">
    <citation type="journal article" date="2015" name="Int. J. Syst. Evol. Microbiol.">
        <title>Carboxylicivirga linearis sp. nov., isolated from a sea cucumber culture pond.</title>
        <authorList>
            <person name="Wang F.Q."/>
            <person name="Zhou Y.X."/>
            <person name="Lin X.Z."/>
            <person name="Chen G.J."/>
            <person name="Du Z.J."/>
        </authorList>
    </citation>
    <scope>NUCLEOTIDE SEQUENCE [LARGE SCALE GENOMIC DNA]</scope>
    <source>
        <strain evidence="1 2">FB218</strain>
    </source>
</reference>
<name>A0ABS5JXB8_9BACT</name>
<comment type="caution">
    <text evidence="1">The sequence shown here is derived from an EMBL/GenBank/DDBJ whole genome shotgun (WGS) entry which is preliminary data.</text>
</comment>
<dbReference type="RefSeq" id="WP_212216782.1">
    <property type="nucleotide sequence ID" value="NZ_JAGUCO010000012.1"/>
</dbReference>
<evidence type="ECO:0008006" key="3">
    <source>
        <dbReference type="Google" id="ProtNLM"/>
    </source>
</evidence>
<sequence length="76" mass="8578">MAVCEKVKGCPFFNEKMSNMPATAAGYKRKYCMGDNQNCARYMVLKKLGGDKVPVDLFPNQVEKAKMLIKEQTIVQ</sequence>
<organism evidence="1 2">
    <name type="scientific">Carboxylicivirga linearis</name>
    <dbReference type="NCBI Taxonomy" id="1628157"/>
    <lineage>
        <taxon>Bacteria</taxon>
        <taxon>Pseudomonadati</taxon>
        <taxon>Bacteroidota</taxon>
        <taxon>Bacteroidia</taxon>
        <taxon>Marinilabiliales</taxon>
        <taxon>Marinilabiliaceae</taxon>
        <taxon>Carboxylicivirga</taxon>
    </lineage>
</organism>
<gene>
    <name evidence="1" type="ORF">KEM10_14685</name>
</gene>
<protein>
    <recommendedName>
        <fullName evidence="3">Uracil-DNA glycosylase</fullName>
    </recommendedName>
</protein>